<feature type="coiled-coil region" evidence="1">
    <location>
        <begin position="333"/>
        <end position="360"/>
    </location>
</feature>
<comment type="caution">
    <text evidence="3">The sequence shown here is derived from an EMBL/GenBank/DDBJ whole genome shotgun (WGS) entry which is preliminary data.</text>
</comment>
<reference evidence="3" key="1">
    <citation type="submission" date="2021-02" db="EMBL/GenBank/DDBJ databases">
        <authorList>
            <person name="Dougan E. K."/>
            <person name="Rhodes N."/>
            <person name="Thang M."/>
            <person name="Chan C."/>
        </authorList>
    </citation>
    <scope>NUCLEOTIDE SEQUENCE</scope>
</reference>
<sequence>MGKRAASKPASPPAKAKAPRAETIEAGGHKESPDDFFEAGSASAPVLELISQASGLSDACREMLLAMTPHCLKAAKSSRHQFQNTMVEVLVQVVATVEAENAAAVQASDTEVNAMTVQQQEAAGAVTTAEQAADSATQERNAKGEGVKSAEKAVADAEESLTVARSSVASLDSERAALVTEKEEFESLIAGTWASLKSGTIAGQKWRERAKLITGVVDMLDKLGLDASLKGGLPVALKTKPGERGKFAEKTVEYAETVLMKHVAALVEKLVGMEGEATTRSQAVVDAEAALTTAAQVNDQSADALLAAENVLAEKSKELTATMRAEKALLPKSKQLNATLEVAKENLAEVQALAAKFESLCQSEGPATTAAVEEMKQMEPETVCTEDQAASVEA</sequence>
<evidence type="ECO:0000256" key="2">
    <source>
        <dbReference type="SAM" id="MobiDB-lite"/>
    </source>
</evidence>
<dbReference type="Proteomes" id="UP000626109">
    <property type="component" value="Unassembled WGS sequence"/>
</dbReference>
<organism evidence="3 4">
    <name type="scientific">Polarella glacialis</name>
    <name type="common">Dinoflagellate</name>
    <dbReference type="NCBI Taxonomy" id="89957"/>
    <lineage>
        <taxon>Eukaryota</taxon>
        <taxon>Sar</taxon>
        <taxon>Alveolata</taxon>
        <taxon>Dinophyceae</taxon>
        <taxon>Suessiales</taxon>
        <taxon>Suessiaceae</taxon>
        <taxon>Polarella</taxon>
    </lineage>
</organism>
<evidence type="ECO:0000313" key="4">
    <source>
        <dbReference type="Proteomes" id="UP000626109"/>
    </source>
</evidence>
<accession>A0A813JEQ1</accession>
<dbReference type="AlphaFoldDB" id="A0A813JEQ1"/>
<evidence type="ECO:0000256" key="1">
    <source>
        <dbReference type="SAM" id="Coils"/>
    </source>
</evidence>
<feature type="region of interest" description="Disordered" evidence="2">
    <location>
        <begin position="1"/>
        <end position="38"/>
    </location>
</feature>
<keyword evidence="1" id="KW-0175">Coiled coil</keyword>
<protein>
    <submittedName>
        <fullName evidence="3">Uncharacterized protein</fullName>
    </submittedName>
</protein>
<proteinExistence type="predicted"/>
<evidence type="ECO:0000313" key="3">
    <source>
        <dbReference type="EMBL" id="CAE8676154.1"/>
    </source>
</evidence>
<name>A0A813JEQ1_POLGL</name>
<feature type="compositionally biased region" description="Low complexity" evidence="2">
    <location>
        <begin position="7"/>
        <end position="16"/>
    </location>
</feature>
<gene>
    <name evidence="3" type="ORF">PGLA2088_LOCUS19743</name>
</gene>
<feature type="compositionally biased region" description="Basic and acidic residues" evidence="2">
    <location>
        <begin position="19"/>
        <end position="33"/>
    </location>
</feature>
<dbReference type="EMBL" id="CAJNNW010025195">
    <property type="protein sequence ID" value="CAE8676154.1"/>
    <property type="molecule type" value="Genomic_DNA"/>
</dbReference>